<dbReference type="Pfam" id="PF05199">
    <property type="entry name" value="GMC_oxred_C"/>
    <property type="match status" value="1"/>
</dbReference>
<dbReference type="InterPro" id="IPR051473">
    <property type="entry name" value="P2Ox-like"/>
</dbReference>
<dbReference type="InterPro" id="IPR000172">
    <property type="entry name" value="GMC_OxRdtase_N"/>
</dbReference>
<accession>A0A0P7EH11</accession>
<dbReference type="SUPFAM" id="SSF51905">
    <property type="entry name" value="FAD/NAD(P)-binding domain"/>
    <property type="match status" value="1"/>
</dbReference>
<dbReference type="Gene3D" id="3.50.50.60">
    <property type="entry name" value="FAD/NAD(P)-binding domain"/>
    <property type="match status" value="2"/>
</dbReference>
<dbReference type="InterPro" id="IPR007867">
    <property type="entry name" value="GMC_OxRtase_C"/>
</dbReference>
<dbReference type="EMBL" id="LJTC01000003">
    <property type="protein sequence ID" value="KPM84379.1"/>
    <property type="molecule type" value="Genomic_DNA"/>
</dbReference>
<reference evidence="8 9" key="1">
    <citation type="submission" date="2015-09" db="EMBL/GenBank/DDBJ databases">
        <title>Draft Genome Sequence of Pseudoalteromonas lipolytica UCD-48B.</title>
        <authorList>
            <person name="Krusor M."/>
            <person name="Coil D.A."/>
            <person name="Lang J.M."/>
            <person name="Eisen J.A."/>
            <person name="Alexiev A."/>
        </authorList>
    </citation>
    <scope>NUCLEOTIDE SEQUENCE [LARGE SCALE GENOMIC DNA]</scope>
    <source>
        <strain evidence="8 9">UCD-48B</strain>
    </source>
</reference>
<dbReference type="GO" id="GO:0016614">
    <property type="term" value="F:oxidoreductase activity, acting on CH-OH group of donors"/>
    <property type="evidence" value="ECO:0007669"/>
    <property type="project" value="InterPro"/>
</dbReference>
<dbReference type="GO" id="GO:0050660">
    <property type="term" value="F:flavin adenine dinucleotide binding"/>
    <property type="evidence" value="ECO:0007669"/>
    <property type="project" value="InterPro"/>
</dbReference>
<evidence type="ECO:0000256" key="4">
    <source>
        <dbReference type="ARBA" id="ARBA00022827"/>
    </source>
</evidence>
<dbReference type="PANTHER" id="PTHR42784">
    <property type="entry name" value="PYRANOSE 2-OXIDASE"/>
    <property type="match status" value="1"/>
</dbReference>
<dbReference type="SUPFAM" id="SSF54373">
    <property type="entry name" value="FAD-linked reductases, C-terminal domain"/>
    <property type="match status" value="1"/>
</dbReference>
<gene>
    <name evidence="8" type="ORF">AOG27_05635</name>
</gene>
<evidence type="ECO:0000259" key="6">
    <source>
        <dbReference type="Pfam" id="PF00732"/>
    </source>
</evidence>
<comment type="cofactor">
    <cofactor evidence="1">
        <name>FAD</name>
        <dbReference type="ChEBI" id="CHEBI:57692"/>
    </cofactor>
</comment>
<dbReference type="PANTHER" id="PTHR42784:SF1">
    <property type="entry name" value="PYRANOSE 2-OXIDASE"/>
    <property type="match status" value="1"/>
</dbReference>
<dbReference type="InterPro" id="IPR036188">
    <property type="entry name" value="FAD/NAD-bd_sf"/>
</dbReference>
<dbReference type="PATRIC" id="fig|570156.3.peg.2112"/>
<evidence type="ECO:0000313" key="9">
    <source>
        <dbReference type="Proteomes" id="UP000050378"/>
    </source>
</evidence>
<dbReference type="Proteomes" id="UP000050378">
    <property type="component" value="Unassembled WGS sequence"/>
</dbReference>
<keyword evidence="4" id="KW-0274">FAD</keyword>
<protein>
    <submittedName>
        <fullName evidence="8">GMC family oxidoreductase</fullName>
    </submittedName>
</protein>
<evidence type="ECO:0000313" key="8">
    <source>
        <dbReference type="EMBL" id="KPM84379.1"/>
    </source>
</evidence>
<evidence type="ECO:0000256" key="1">
    <source>
        <dbReference type="ARBA" id="ARBA00001974"/>
    </source>
</evidence>
<dbReference type="Pfam" id="PF00732">
    <property type="entry name" value="GMC_oxred_N"/>
    <property type="match status" value="1"/>
</dbReference>
<organism evidence="8 9">
    <name type="scientific">Pseudoalteromonas lipolytica</name>
    <dbReference type="NCBI Taxonomy" id="570156"/>
    <lineage>
        <taxon>Bacteria</taxon>
        <taxon>Pseudomonadati</taxon>
        <taxon>Pseudomonadota</taxon>
        <taxon>Gammaproteobacteria</taxon>
        <taxon>Alteromonadales</taxon>
        <taxon>Pseudoalteromonadaceae</taxon>
        <taxon>Pseudoalteromonas</taxon>
    </lineage>
</organism>
<evidence type="ECO:0000256" key="2">
    <source>
        <dbReference type="ARBA" id="ARBA00010790"/>
    </source>
</evidence>
<keyword evidence="5" id="KW-0560">Oxidoreductase</keyword>
<keyword evidence="3" id="KW-0285">Flavoprotein</keyword>
<feature type="domain" description="Glucose-methanol-choline oxidoreductase C-terminal" evidence="7">
    <location>
        <begin position="420"/>
        <end position="543"/>
    </location>
</feature>
<dbReference type="OrthoDB" id="9787779at2"/>
<evidence type="ECO:0000256" key="5">
    <source>
        <dbReference type="ARBA" id="ARBA00023002"/>
    </source>
</evidence>
<name>A0A0P7EH11_9GAMM</name>
<evidence type="ECO:0000256" key="3">
    <source>
        <dbReference type="ARBA" id="ARBA00022630"/>
    </source>
</evidence>
<dbReference type="STRING" id="570156.AOG27_05635"/>
<comment type="similarity">
    <text evidence="2">Belongs to the GMC oxidoreductase family.</text>
</comment>
<feature type="domain" description="Glucose-methanol-choline oxidoreductase N-terminal" evidence="6">
    <location>
        <begin position="85"/>
        <end position="322"/>
    </location>
</feature>
<evidence type="ECO:0000259" key="7">
    <source>
        <dbReference type="Pfam" id="PF05199"/>
    </source>
</evidence>
<dbReference type="Pfam" id="PF13450">
    <property type="entry name" value="NAD_binding_8"/>
    <property type="match status" value="1"/>
</dbReference>
<sequence length="559" mass="61198">MSDFKHKVLVVGSGAGGAMAAYTLTKLGHKVLLLEAGRNYDPKTESPMFRRNSEAPLMGAGNKDKNFGFYDATVDGGWQVPDEPYTSAKGSDFYWWRARMLGGRTNHWGRYSLRFSEHDFKGKSRDGHGADWPFEYADLAPWYDKTEELVGVCGTNTGHEDMPDSSPGILQPPPKPRVPELLIAASAKKMGIQAVPMHRAVLTRPKDDRMACFYATPCGSGCSIGAAFQTTTSLLPMAKATGNLKVITDAMVKSVKVDEQGKVTGVTYVDKHTVTEHAIDADVVILAASACESARILLNSKNKKHPKGLANSSGQVGRNLMDSTGAWLGAQIPALKGRPRYNEDGHTANHLFIPWWGHQAQANNELDFPRGYHFEIGSGFGQPGSGVSGDKQGYGPALKQQIRDAYGSYVGFALRGEMLPNKDTYMEIDENVKDKWGIPVSKFHFKWSDRELKQIEHGLKTAKQILENMGATVGELPPAEKAISKGGEIIHEVGTTRMGSSKKDSVTNQWGQTWDCNNLFVMDAGVFASNPHKNCTLTIMTLAMRNSTWLAQQIDNGVL</sequence>
<dbReference type="AlphaFoldDB" id="A0A0P7EH11"/>
<proteinExistence type="inferred from homology"/>
<dbReference type="RefSeq" id="WP_054552037.1">
    <property type="nucleotide sequence ID" value="NZ_LJTC01000003.1"/>
</dbReference>
<comment type="caution">
    <text evidence="8">The sequence shown here is derived from an EMBL/GenBank/DDBJ whole genome shotgun (WGS) entry which is preliminary data.</text>
</comment>